<evidence type="ECO:0000313" key="2">
    <source>
        <dbReference type="Proteomes" id="UP000542776"/>
    </source>
</evidence>
<name>A0A7W6ECS7_9HYPH</name>
<dbReference type="EMBL" id="JACIEK010000005">
    <property type="protein sequence ID" value="MBB3998514.1"/>
    <property type="molecule type" value="Genomic_DNA"/>
</dbReference>
<dbReference type="GO" id="GO:0030246">
    <property type="term" value="F:carbohydrate binding"/>
    <property type="evidence" value="ECO:0007669"/>
    <property type="project" value="InterPro"/>
</dbReference>
<keyword evidence="2" id="KW-1185">Reference proteome</keyword>
<proteinExistence type="predicted"/>
<dbReference type="InterPro" id="IPR027839">
    <property type="entry name" value="DUF4432"/>
</dbReference>
<accession>A0A7W6ECS7</accession>
<reference evidence="1 2" key="1">
    <citation type="submission" date="2020-08" db="EMBL/GenBank/DDBJ databases">
        <title>Genomic Encyclopedia of Type Strains, Phase IV (KMG-IV): sequencing the most valuable type-strain genomes for metagenomic binning, comparative biology and taxonomic classification.</title>
        <authorList>
            <person name="Goeker M."/>
        </authorList>
    </citation>
    <scope>NUCLEOTIDE SEQUENCE [LARGE SCALE GENOMIC DNA]</scope>
    <source>
        <strain evidence="1 2">DSM 102238</strain>
    </source>
</reference>
<protein>
    <recommendedName>
        <fullName evidence="3">DUF4432 domain-containing protein</fullName>
    </recommendedName>
</protein>
<dbReference type="Pfam" id="PF14486">
    <property type="entry name" value="DUF4432"/>
    <property type="match status" value="1"/>
</dbReference>
<evidence type="ECO:0008006" key="3">
    <source>
        <dbReference type="Google" id="ProtNLM"/>
    </source>
</evidence>
<dbReference type="RefSeq" id="WP_183200057.1">
    <property type="nucleotide sequence ID" value="NZ_JACIEK010000005.1"/>
</dbReference>
<dbReference type="Gene3D" id="2.70.98.10">
    <property type="match status" value="1"/>
</dbReference>
<dbReference type="Proteomes" id="UP000542776">
    <property type="component" value="Unassembled WGS sequence"/>
</dbReference>
<evidence type="ECO:0000313" key="1">
    <source>
        <dbReference type="EMBL" id="MBB3998514.1"/>
    </source>
</evidence>
<dbReference type="InterPro" id="IPR014718">
    <property type="entry name" value="GH-type_carb-bd"/>
</dbReference>
<organism evidence="1 2">
    <name type="scientific">Aureimonas pseudogalii</name>
    <dbReference type="NCBI Taxonomy" id="1744844"/>
    <lineage>
        <taxon>Bacteria</taxon>
        <taxon>Pseudomonadati</taxon>
        <taxon>Pseudomonadota</taxon>
        <taxon>Alphaproteobacteria</taxon>
        <taxon>Hyphomicrobiales</taxon>
        <taxon>Aurantimonadaceae</taxon>
        <taxon>Aureimonas</taxon>
    </lineage>
</organism>
<dbReference type="AlphaFoldDB" id="A0A7W6ECS7"/>
<comment type="caution">
    <text evidence="1">The sequence shown here is derived from an EMBL/GenBank/DDBJ whole genome shotgun (WGS) entry which is preliminary data.</text>
</comment>
<sequence length="364" mass="40297">MPIRIELDDAMFAMNEKPLCTLASFEVSTFRYRSGVAALRLRNRRGEIVALPYRGQQIWRASFDGRELTMRSMFEEPAASLVYLESYGAFLIHCGLTAIGAPAEGDDHPLHGELPTAAFRDAHLVVDEARQTVTLGGTFRHTVAFFTDYEMSCDLTLQADAALIDAHLHVRNRKRTPMPLMYLAHLNFRPVDDGELAYTAPYTAEAVRVRRTIPGHITPGPGYGDFIARLAEDPALHHKLTPGLAFDPEVVFTIDAVADGDGWAHAVQRHPDGTADYVGHRPEQAPVLNRWICRTPDQDAIGFSFPSTSMSGGRSLEMREGRYVRLEGGESWRCDMRFGLLTAEEAQGAAQHIDAVMGRSDGQG</sequence>
<gene>
    <name evidence="1" type="ORF">GGR04_002355</name>
</gene>